<dbReference type="HOGENOM" id="CLU_1825859_0_0_1"/>
<evidence type="ECO:0000313" key="2">
    <source>
        <dbReference type="Proteomes" id="UP000002059"/>
    </source>
</evidence>
<dbReference type="VEuPathDB" id="FungiDB:PAAG_00572"/>
<dbReference type="RefSeq" id="XP_015700400.1">
    <property type="nucleotide sequence ID" value="XM_015844065.1"/>
</dbReference>
<dbReference type="GeneID" id="9101164"/>
<reference evidence="1 2" key="1">
    <citation type="journal article" date="2011" name="PLoS Genet.">
        <title>Comparative genomic analysis of human fungal pathogens causing paracoccidioidomycosis.</title>
        <authorList>
            <person name="Desjardins C.A."/>
            <person name="Champion M.D."/>
            <person name="Holder J.W."/>
            <person name="Muszewska A."/>
            <person name="Goldberg J."/>
            <person name="Bailao A.M."/>
            <person name="Brigido M.M."/>
            <person name="Ferreira M.E."/>
            <person name="Garcia A.M."/>
            <person name="Grynberg M."/>
            <person name="Gujja S."/>
            <person name="Heiman D.I."/>
            <person name="Henn M.R."/>
            <person name="Kodira C.D."/>
            <person name="Leon-Narvaez H."/>
            <person name="Longo L.V."/>
            <person name="Ma L.J."/>
            <person name="Malavazi I."/>
            <person name="Matsuo A.L."/>
            <person name="Morais F.V."/>
            <person name="Pereira M."/>
            <person name="Rodriguez-Brito S."/>
            <person name="Sakthikumar S."/>
            <person name="Salem-Izacc S.M."/>
            <person name="Sykes S.M."/>
            <person name="Teixeira M.M."/>
            <person name="Vallejo M.C."/>
            <person name="Walter M.E."/>
            <person name="Yandava C."/>
            <person name="Young S."/>
            <person name="Zeng Q."/>
            <person name="Zucker J."/>
            <person name="Felipe M.S."/>
            <person name="Goldman G.H."/>
            <person name="Haas B.J."/>
            <person name="McEwen J.G."/>
            <person name="Nino-Vega G."/>
            <person name="Puccia R."/>
            <person name="San-Blas G."/>
            <person name="Soares C.M."/>
            <person name="Birren B.W."/>
            <person name="Cuomo C.A."/>
        </authorList>
    </citation>
    <scope>NUCLEOTIDE SEQUENCE [LARGE SCALE GENOMIC DNA]</scope>
    <source>
        <strain evidence="2">ATCC MYA-826 / Pb01</strain>
    </source>
</reference>
<proteinExistence type="predicted"/>
<name>C1GPX7_PARBA</name>
<keyword evidence="2" id="KW-1185">Reference proteome</keyword>
<dbReference type="AlphaFoldDB" id="C1GPX7"/>
<dbReference type="Proteomes" id="UP000002059">
    <property type="component" value="Partially assembled WGS sequence"/>
</dbReference>
<organism evidence="1 2">
    <name type="scientific">Paracoccidioides lutzii (strain ATCC MYA-826 / Pb01)</name>
    <name type="common">Paracoccidioides brasiliensis</name>
    <dbReference type="NCBI Taxonomy" id="502779"/>
    <lineage>
        <taxon>Eukaryota</taxon>
        <taxon>Fungi</taxon>
        <taxon>Dikarya</taxon>
        <taxon>Ascomycota</taxon>
        <taxon>Pezizomycotina</taxon>
        <taxon>Eurotiomycetes</taxon>
        <taxon>Eurotiomycetidae</taxon>
        <taxon>Onygenales</taxon>
        <taxon>Ajellomycetaceae</taxon>
        <taxon>Paracoccidioides</taxon>
    </lineage>
</organism>
<accession>C1GPX7</accession>
<dbReference type="OrthoDB" id="5422293at2759"/>
<dbReference type="KEGG" id="pbl:PAAG_00572"/>
<gene>
    <name evidence="1" type="ORF">PAAG_00572</name>
</gene>
<sequence>MTTSQDRLVETKMVQVANHAEPPPASGEYHTSLAPQTRNLPYSAATFATWFNLFLALPYPRVCSSIAPGRRTRTFAGSASTKDPHRIPDPHDPDPIRYAIIACLVEFMPEVFNFNLSIGMRRDGNDVHPKDWDGSNNSYAP</sequence>
<protein>
    <submittedName>
        <fullName evidence="1">Uncharacterized protein</fullName>
    </submittedName>
</protein>
<evidence type="ECO:0000313" key="1">
    <source>
        <dbReference type="EMBL" id="EEH36249.2"/>
    </source>
</evidence>
<dbReference type="EMBL" id="KN293992">
    <property type="protein sequence ID" value="EEH36249.2"/>
    <property type="molecule type" value="Genomic_DNA"/>
</dbReference>